<dbReference type="Pfam" id="PF07729">
    <property type="entry name" value="FCD"/>
    <property type="match status" value="1"/>
</dbReference>
<dbReference type="InterPro" id="IPR011711">
    <property type="entry name" value="GntR_C"/>
</dbReference>
<organism evidence="6 7">
    <name type="scientific">Syntrophus gentianae</name>
    <dbReference type="NCBI Taxonomy" id="43775"/>
    <lineage>
        <taxon>Bacteria</taxon>
        <taxon>Pseudomonadati</taxon>
        <taxon>Thermodesulfobacteriota</taxon>
        <taxon>Syntrophia</taxon>
        <taxon>Syntrophales</taxon>
        <taxon>Syntrophaceae</taxon>
        <taxon>Syntrophus</taxon>
    </lineage>
</organism>
<evidence type="ECO:0000256" key="1">
    <source>
        <dbReference type="ARBA" id="ARBA00023015"/>
    </source>
</evidence>
<dbReference type="SMART" id="SM00345">
    <property type="entry name" value="HTH_GNTR"/>
    <property type="match status" value="1"/>
</dbReference>
<dbReference type="OrthoDB" id="9812645at2"/>
<sequence>MIKSKVNLNKKSYVPYRDQIYEKLKAKILSNVLAPGTIVTENELAQMFGTSRTPIREAIRHLQSEGLIEVIPKKGMLISRMNPDEVAKINELREIIHCHAIAKGILNVTQADLNRIEKILNKAEDLLKGKDNAAKLAPLSIQFHQCILKMAGNDLFLAVDQYIGTQIKRYMVDLFSFEEGASTSWRHHREVAEAIKQQDARLACQKMQEHIRWGTSFIREHISI</sequence>
<dbReference type="PROSITE" id="PS50949">
    <property type="entry name" value="HTH_GNTR"/>
    <property type="match status" value="1"/>
</dbReference>
<evidence type="ECO:0000256" key="3">
    <source>
        <dbReference type="ARBA" id="ARBA00023163"/>
    </source>
</evidence>
<keyword evidence="3" id="KW-0804">Transcription</keyword>
<evidence type="ECO:0000313" key="7">
    <source>
        <dbReference type="Proteomes" id="UP000198744"/>
    </source>
</evidence>
<dbReference type="GO" id="GO:0003700">
    <property type="term" value="F:DNA-binding transcription factor activity"/>
    <property type="evidence" value="ECO:0007669"/>
    <property type="project" value="InterPro"/>
</dbReference>
<dbReference type="STRING" id="43775.SAMN04489760_107138"/>
<gene>
    <name evidence="6" type="ORF">SAMN04489760_107138</name>
</gene>
<proteinExistence type="predicted"/>
<dbReference type="InterPro" id="IPR036390">
    <property type="entry name" value="WH_DNA-bd_sf"/>
</dbReference>
<evidence type="ECO:0000313" key="6">
    <source>
        <dbReference type="EMBL" id="SEM24110.1"/>
    </source>
</evidence>
<dbReference type="RefSeq" id="WP_093882992.1">
    <property type="nucleotide sequence ID" value="NZ_FOBS01000007.1"/>
</dbReference>
<dbReference type="InterPro" id="IPR000524">
    <property type="entry name" value="Tscrpt_reg_HTH_GntR"/>
</dbReference>
<feature type="domain" description="HTH gntR-type" evidence="5">
    <location>
        <begin position="14"/>
        <end position="81"/>
    </location>
</feature>
<dbReference type="SUPFAM" id="SSF48008">
    <property type="entry name" value="GntR ligand-binding domain-like"/>
    <property type="match status" value="1"/>
</dbReference>
<protein>
    <submittedName>
        <fullName evidence="6">DNA-binding transcriptional regulator, GntR family</fullName>
    </submittedName>
</protein>
<dbReference type="SUPFAM" id="SSF46785">
    <property type="entry name" value="Winged helix' DNA-binding domain"/>
    <property type="match status" value="1"/>
</dbReference>
<dbReference type="Gene3D" id="1.20.120.530">
    <property type="entry name" value="GntR ligand-binding domain-like"/>
    <property type="match status" value="1"/>
</dbReference>
<dbReference type="CDD" id="cd07377">
    <property type="entry name" value="WHTH_GntR"/>
    <property type="match status" value="1"/>
</dbReference>
<dbReference type="GO" id="GO:0003677">
    <property type="term" value="F:DNA binding"/>
    <property type="evidence" value="ECO:0007669"/>
    <property type="project" value="UniProtKB-KW"/>
</dbReference>
<dbReference type="SMART" id="SM00895">
    <property type="entry name" value="FCD"/>
    <property type="match status" value="1"/>
</dbReference>
<feature type="coiled-coil region" evidence="4">
    <location>
        <begin position="106"/>
        <end position="133"/>
    </location>
</feature>
<reference evidence="6 7" key="1">
    <citation type="submission" date="2016-10" db="EMBL/GenBank/DDBJ databases">
        <authorList>
            <person name="de Groot N.N."/>
        </authorList>
    </citation>
    <scope>NUCLEOTIDE SEQUENCE [LARGE SCALE GENOMIC DNA]</scope>
    <source>
        <strain evidence="6 7">DSM 8423</strain>
    </source>
</reference>
<name>A0A1H7WRA7_9BACT</name>
<evidence type="ECO:0000256" key="4">
    <source>
        <dbReference type="SAM" id="Coils"/>
    </source>
</evidence>
<dbReference type="Pfam" id="PF00392">
    <property type="entry name" value="GntR"/>
    <property type="match status" value="1"/>
</dbReference>
<evidence type="ECO:0000259" key="5">
    <source>
        <dbReference type="PROSITE" id="PS50949"/>
    </source>
</evidence>
<dbReference type="PANTHER" id="PTHR43537">
    <property type="entry name" value="TRANSCRIPTIONAL REGULATOR, GNTR FAMILY"/>
    <property type="match status" value="1"/>
</dbReference>
<dbReference type="PRINTS" id="PR00035">
    <property type="entry name" value="HTHGNTR"/>
</dbReference>
<keyword evidence="4" id="KW-0175">Coiled coil</keyword>
<keyword evidence="7" id="KW-1185">Reference proteome</keyword>
<dbReference type="AlphaFoldDB" id="A0A1H7WRA7"/>
<dbReference type="Proteomes" id="UP000198744">
    <property type="component" value="Unassembled WGS sequence"/>
</dbReference>
<accession>A0A1H7WRA7</accession>
<keyword evidence="1" id="KW-0805">Transcription regulation</keyword>
<dbReference type="PANTHER" id="PTHR43537:SF5">
    <property type="entry name" value="UXU OPERON TRANSCRIPTIONAL REGULATOR"/>
    <property type="match status" value="1"/>
</dbReference>
<keyword evidence="2 6" id="KW-0238">DNA-binding</keyword>
<evidence type="ECO:0000256" key="2">
    <source>
        <dbReference type="ARBA" id="ARBA00023125"/>
    </source>
</evidence>
<dbReference type="InterPro" id="IPR036388">
    <property type="entry name" value="WH-like_DNA-bd_sf"/>
</dbReference>
<dbReference type="Gene3D" id="1.10.10.10">
    <property type="entry name" value="Winged helix-like DNA-binding domain superfamily/Winged helix DNA-binding domain"/>
    <property type="match status" value="1"/>
</dbReference>
<dbReference type="EMBL" id="FOBS01000007">
    <property type="protein sequence ID" value="SEM24110.1"/>
    <property type="molecule type" value="Genomic_DNA"/>
</dbReference>
<dbReference type="InterPro" id="IPR008920">
    <property type="entry name" value="TF_FadR/GntR_C"/>
</dbReference>